<evidence type="ECO:0008006" key="4">
    <source>
        <dbReference type="Google" id="ProtNLM"/>
    </source>
</evidence>
<dbReference type="Pfam" id="PF12716">
    <property type="entry name" value="Apq12"/>
    <property type="match status" value="1"/>
</dbReference>
<protein>
    <recommendedName>
        <fullName evidence="4">Nuclear pore assembly and biogenesis-domain-containing protein</fullName>
    </recommendedName>
</protein>
<accession>A0A6A6GB46</accession>
<dbReference type="InterPro" id="IPR024316">
    <property type="entry name" value="APQ12"/>
</dbReference>
<dbReference type="Proteomes" id="UP000799538">
    <property type="component" value="Unassembled WGS sequence"/>
</dbReference>
<reference evidence="3" key="1">
    <citation type="journal article" date="2020" name="Stud. Mycol.">
        <title>101 Dothideomycetes genomes: A test case for predicting lifestyles and emergence of pathogens.</title>
        <authorList>
            <person name="Haridas S."/>
            <person name="Albert R."/>
            <person name="Binder M."/>
            <person name="Bloem J."/>
            <person name="LaButti K."/>
            <person name="Salamov A."/>
            <person name="Andreopoulos B."/>
            <person name="Baker S."/>
            <person name="Barry K."/>
            <person name="Bills G."/>
            <person name="Bluhm B."/>
            <person name="Cannon C."/>
            <person name="Castanera R."/>
            <person name="Culley D."/>
            <person name="Daum C."/>
            <person name="Ezra D."/>
            <person name="Gonzalez J."/>
            <person name="Henrissat B."/>
            <person name="Kuo A."/>
            <person name="Liang C."/>
            <person name="Lipzen A."/>
            <person name="Lutzoni F."/>
            <person name="Magnuson J."/>
            <person name="Mondo S."/>
            <person name="Nolan M."/>
            <person name="Ohm R."/>
            <person name="Pangilinan J."/>
            <person name="Park H.-J."/>
            <person name="Ramirez L."/>
            <person name="Alfaro M."/>
            <person name="Sun H."/>
            <person name="Tritt A."/>
            <person name="Yoshinaga Y."/>
            <person name="Zwiers L.-H."/>
            <person name="Turgeon B."/>
            <person name="Goodwin S."/>
            <person name="Spatafora J."/>
            <person name="Crous P."/>
            <person name="Grigoriev I."/>
        </authorList>
    </citation>
    <scope>NUCLEOTIDE SEQUENCE [LARGE SCALE GENOMIC DNA]</scope>
    <source>
        <strain evidence="3">CECT 20119</strain>
    </source>
</reference>
<feature type="transmembrane region" description="Helical" evidence="1">
    <location>
        <begin position="79"/>
        <end position="101"/>
    </location>
</feature>
<dbReference type="EMBL" id="ML992507">
    <property type="protein sequence ID" value="KAF2222934.1"/>
    <property type="molecule type" value="Genomic_DNA"/>
</dbReference>
<dbReference type="AlphaFoldDB" id="A0A6A6GB46"/>
<keyword evidence="3" id="KW-1185">Reference proteome</keyword>
<proteinExistence type="predicted"/>
<keyword evidence="1" id="KW-0472">Membrane</keyword>
<dbReference type="OrthoDB" id="3559694at2759"/>
<gene>
    <name evidence="2" type="ORF">BDZ85DRAFT_262697</name>
</gene>
<sequence length="162" mass="18677">MDEIQEHITSLYSLYNTHSSTISTFTKYVSRLNHFLQANILPFFMRITEKPDLASLALLLILLFISLKVLNLLYQAVMWWVRLFFRLVFWGAIIAVVTWFISRGPDGVVEDAGRLVDIWKGEYGYWRAREQEARYFKDGQPGYAGGAGHGGGYRAYGRGRAW</sequence>
<organism evidence="2 3">
    <name type="scientific">Elsinoe ampelina</name>
    <dbReference type="NCBI Taxonomy" id="302913"/>
    <lineage>
        <taxon>Eukaryota</taxon>
        <taxon>Fungi</taxon>
        <taxon>Dikarya</taxon>
        <taxon>Ascomycota</taxon>
        <taxon>Pezizomycotina</taxon>
        <taxon>Dothideomycetes</taxon>
        <taxon>Dothideomycetidae</taxon>
        <taxon>Myriangiales</taxon>
        <taxon>Elsinoaceae</taxon>
        <taxon>Elsinoe</taxon>
    </lineage>
</organism>
<keyword evidence="1" id="KW-0812">Transmembrane</keyword>
<feature type="transmembrane region" description="Helical" evidence="1">
    <location>
        <begin position="53"/>
        <end position="73"/>
    </location>
</feature>
<name>A0A6A6GB46_9PEZI</name>
<evidence type="ECO:0000313" key="3">
    <source>
        <dbReference type="Proteomes" id="UP000799538"/>
    </source>
</evidence>
<evidence type="ECO:0000313" key="2">
    <source>
        <dbReference type="EMBL" id="KAF2222934.1"/>
    </source>
</evidence>
<evidence type="ECO:0000256" key="1">
    <source>
        <dbReference type="SAM" id="Phobius"/>
    </source>
</evidence>
<keyword evidence="1" id="KW-1133">Transmembrane helix</keyword>